<feature type="transmembrane region" description="Helical" evidence="6">
    <location>
        <begin position="58"/>
        <end position="77"/>
    </location>
</feature>
<reference evidence="8 9" key="1">
    <citation type="submission" date="2020-11" db="EMBL/GenBank/DDBJ databases">
        <title>Fusibacter basophilias sp. nov.</title>
        <authorList>
            <person name="Qiu D."/>
        </authorList>
    </citation>
    <scope>NUCLEOTIDE SEQUENCE [LARGE SCALE GENOMIC DNA]</scope>
    <source>
        <strain evidence="8 9">Q10-2</strain>
    </source>
</reference>
<dbReference type="InterPro" id="IPR011701">
    <property type="entry name" value="MFS"/>
</dbReference>
<dbReference type="Pfam" id="PF07690">
    <property type="entry name" value="MFS_1"/>
    <property type="match status" value="1"/>
</dbReference>
<dbReference type="Gene3D" id="1.20.1250.20">
    <property type="entry name" value="MFS general substrate transporter like domains"/>
    <property type="match status" value="1"/>
</dbReference>
<name>A0ABR9ZPU9_9FIRM</name>
<protein>
    <submittedName>
        <fullName evidence="8">MFS transporter</fullName>
    </submittedName>
</protein>
<organism evidence="8 9">
    <name type="scientific">Fusibacter ferrireducens</name>
    <dbReference type="NCBI Taxonomy" id="2785058"/>
    <lineage>
        <taxon>Bacteria</taxon>
        <taxon>Bacillati</taxon>
        <taxon>Bacillota</taxon>
        <taxon>Clostridia</taxon>
        <taxon>Eubacteriales</taxon>
        <taxon>Eubacteriales Family XII. Incertae Sedis</taxon>
        <taxon>Fusibacter</taxon>
    </lineage>
</organism>
<comment type="caution">
    <text evidence="8">The sequence shown here is derived from an EMBL/GenBank/DDBJ whole genome shotgun (WGS) entry which is preliminary data.</text>
</comment>
<keyword evidence="3 6" id="KW-0812">Transmembrane</keyword>
<feature type="transmembrane region" description="Helical" evidence="6">
    <location>
        <begin position="149"/>
        <end position="172"/>
    </location>
</feature>
<feature type="transmembrane region" description="Helical" evidence="6">
    <location>
        <begin position="89"/>
        <end position="107"/>
    </location>
</feature>
<dbReference type="PANTHER" id="PTHR23531">
    <property type="entry name" value="QUINOLENE RESISTANCE PROTEIN NORA"/>
    <property type="match status" value="1"/>
</dbReference>
<keyword evidence="2" id="KW-0813">Transport</keyword>
<feature type="transmembrane region" description="Helical" evidence="6">
    <location>
        <begin position="296"/>
        <end position="316"/>
    </location>
</feature>
<evidence type="ECO:0000256" key="4">
    <source>
        <dbReference type="ARBA" id="ARBA00022989"/>
    </source>
</evidence>
<dbReference type="InterPro" id="IPR020846">
    <property type="entry name" value="MFS_dom"/>
</dbReference>
<dbReference type="PANTHER" id="PTHR23531:SF1">
    <property type="entry name" value="QUINOLENE RESISTANCE PROTEIN NORA"/>
    <property type="match status" value="1"/>
</dbReference>
<feature type="transmembrane region" description="Helical" evidence="6">
    <location>
        <begin position="410"/>
        <end position="432"/>
    </location>
</feature>
<dbReference type="PROSITE" id="PS00217">
    <property type="entry name" value="SUGAR_TRANSPORT_2"/>
    <property type="match status" value="1"/>
</dbReference>
<dbReference type="RefSeq" id="WP_194700712.1">
    <property type="nucleotide sequence ID" value="NZ_JADKNH010000002.1"/>
</dbReference>
<dbReference type="InterPro" id="IPR052714">
    <property type="entry name" value="MFS_Exporter"/>
</dbReference>
<feature type="transmembrane region" description="Helical" evidence="6">
    <location>
        <begin position="383"/>
        <end position="404"/>
    </location>
</feature>
<dbReference type="SUPFAM" id="SSF103473">
    <property type="entry name" value="MFS general substrate transporter"/>
    <property type="match status" value="1"/>
</dbReference>
<comment type="subcellular location">
    <subcellularLocation>
        <location evidence="1">Cell membrane</location>
        <topology evidence="1">Multi-pass membrane protein</topology>
    </subcellularLocation>
</comment>
<proteinExistence type="predicted"/>
<feature type="domain" description="Major facilitator superfamily (MFS) profile" evidence="7">
    <location>
        <begin position="24"/>
        <end position="436"/>
    </location>
</feature>
<evidence type="ECO:0000259" key="7">
    <source>
        <dbReference type="PROSITE" id="PS50850"/>
    </source>
</evidence>
<keyword evidence="5 6" id="KW-0472">Membrane</keyword>
<accession>A0ABR9ZPU9</accession>
<gene>
    <name evidence="8" type="ORF">ISU02_05120</name>
</gene>
<feature type="transmembrane region" description="Helical" evidence="6">
    <location>
        <begin position="261"/>
        <end position="284"/>
    </location>
</feature>
<sequence length="438" mass="48504">MSLLQKNILYQSKKVEKEPLWTDTFIKVCVIAVVSNICFQALFSSFPLYLLQLKMDTVQVGIIASGVSISMMVTRILSGALSDTYGRRTIGLLGILVFTLPFLVFLATKNNLLVAVFRILQGAGVAAMSIATAGMAADVLNKSRFNEGIGYYGLSSAISQAIGPAIGIFMISNQQAKGFFKLNVLVCTLSIFMLLTLNYEKKNRFKLKDHILKEVDADNDMNIDINIDINIGTNTDTNTDKEDMKQNNKTSFLWRIFEKKALNAVVMTMFIIIPVSSIFVFLAPFADAQGIKGVELFFTIYAICLFISRLLSTWLFTRMSIEMILRIGMVIMAFSFLFLVTLQNTFMLYSAGVLYGLGGGLCYTVLTILSVERAEPNERGRAFSTYYAANDLAVGIGAVFYGYLINFAGYRVAFGTAFIILVIGIIALPMVFKDKKEA</sequence>
<feature type="transmembrane region" description="Helical" evidence="6">
    <location>
        <begin position="178"/>
        <end position="199"/>
    </location>
</feature>
<dbReference type="InterPro" id="IPR005829">
    <property type="entry name" value="Sugar_transporter_CS"/>
</dbReference>
<evidence type="ECO:0000256" key="5">
    <source>
        <dbReference type="ARBA" id="ARBA00023136"/>
    </source>
</evidence>
<feature type="transmembrane region" description="Helical" evidence="6">
    <location>
        <begin position="348"/>
        <end position="371"/>
    </location>
</feature>
<evidence type="ECO:0000256" key="6">
    <source>
        <dbReference type="SAM" id="Phobius"/>
    </source>
</evidence>
<feature type="transmembrane region" description="Helical" evidence="6">
    <location>
        <begin position="323"/>
        <end position="342"/>
    </location>
</feature>
<dbReference type="InterPro" id="IPR036259">
    <property type="entry name" value="MFS_trans_sf"/>
</dbReference>
<keyword evidence="4 6" id="KW-1133">Transmembrane helix</keyword>
<dbReference type="Proteomes" id="UP000614200">
    <property type="component" value="Unassembled WGS sequence"/>
</dbReference>
<evidence type="ECO:0000313" key="8">
    <source>
        <dbReference type="EMBL" id="MBF4692485.1"/>
    </source>
</evidence>
<evidence type="ECO:0000256" key="3">
    <source>
        <dbReference type="ARBA" id="ARBA00022692"/>
    </source>
</evidence>
<evidence type="ECO:0000313" key="9">
    <source>
        <dbReference type="Proteomes" id="UP000614200"/>
    </source>
</evidence>
<evidence type="ECO:0000256" key="1">
    <source>
        <dbReference type="ARBA" id="ARBA00004651"/>
    </source>
</evidence>
<evidence type="ECO:0000256" key="2">
    <source>
        <dbReference type="ARBA" id="ARBA00022448"/>
    </source>
</evidence>
<feature type="transmembrane region" description="Helical" evidence="6">
    <location>
        <begin position="20"/>
        <end position="46"/>
    </location>
</feature>
<dbReference type="EMBL" id="JADKNH010000002">
    <property type="protein sequence ID" value="MBF4692485.1"/>
    <property type="molecule type" value="Genomic_DNA"/>
</dbReference>
<keyword evidence="9" id="KW-1185">Reference proteome</keyword>
<dbReference type="PROSITE" id="PS50850">
    <property type="entry name" value="MFS"/>
    <property type="match status" value="1"/>
</dbReference>
<feature type="transmembrane region" description="Helical" evidence="6">
    <location>
        <begin position="113"/>
        <end position="137"/>
    </location>
</feature>